<feature type="non-terminal residue" evidence="2">
    <location>
        <position position="92"/>
    </location>
</feature>
<dbReference type="InterPro" id="IPR014995">
    <property type="entry name" value="DUF1844"/>
</dbReference>
<keyword evidence="1" id="KW-0175">Coiled coil</keyword>
<proteinExistence type="predicted"/>
<dbReference type="AlphaFoldDB" id="A0A383DAQ3"/>
<evidence type="ECO:0008006" key="3">
    <source>
        <dbReference type="Google" id="ProtNLM"/>
    </source>
</evidence>
<dbReference type="EMBL" id="UINC01215737">
    <property type="protein sequence ID" value="SVE41572.1"/>
    <property type="molecule type" value="Genomic_DNA"/>
</dbReference>
<organism evidence="2">
    <name type="scientific">marine metagenome</name>
    <dbReference type="NCBI Taxonomy" id="408172"/>
    <lineage>
        <taxon>unclassified sequences</taxon>
        <taxon>metagenomes</taxon>
        <taxon>ecological metagenomes</taxon>
    </lineage>
</organism>
<sequence length="92" mass="10217">MALMDNMDMPPQRGPETADEIAAAIFMECLMNLVQSAAYLLGKVKAPATGEPVVDLARVQLVIQQLELLDKNAEKLSIEEQQLVKRSLHDLR</sequence>
<protein>
    <recommendedName>
        <fullName evidence="3">DUF1844 domain-containing protein</fullName>
    </recommendedName>
</protein>
<feature type="coiled-coil region" evidence="1">
    <location>
        <begin position="59"/>
        <end position="86"/>
    </location>
</feature>
<accession>A0A383DAQ3</accession>
<reference evidence="2" key="1">
    <citation type="submission" date="2018-05" db="EMBL/GenBank/DDBJ databases">
        <authorList>
            <person name="Lanie J.A."/>
            <person name="Ng W.-L."/>
            <person name="Kazmierczak K.M."/>
            <person name="Andrzejewski T.M."/>
            <person name="Davidsen T.M."/>
            <person name="Wayne K.J."/>
            <person name="Tettelin H."/>
            <person name="Glass J.I."/>
            <person name="Rusch D."/>
            <person name="Podicherti R."/>
            <person name="Tsui H.-C.T."/>
            <person name="Winkler M.E."/>
        </authorList>
    </citation>
    <scope>NUCLEOTIDE SEQUENCE</scope>
</reference>
<dbReference type="Pfam" id="PF08899">
    <property type="entry name" value="DUF1844"/>
    <property type="match status" value="1"/>
</dbReference>
<gene>
    <name evidence="2" type="ORF">METZ01_LOCUS494426</name>
</gene>
<evidence type="ECO:0000256" key="1">
    <source>
        <dbReference type="SAM" id="Coils"/>
    </source>
</evidence>
<evidence type="ECO:0000313" key="2">
    <source>
        <dbReference type="EMBL" id="SVE41572.1"/>
    </source>
</evidence>
<name>A0A383DAQ3_9ZZZZ</name>